<comment type="caution">
    <text evidence="2">The sequence shown here is derived from an EMBL/GenBank/DDBJ whole genome shotgun (WGS) entry which is preliminary data.</text>
</comment>
<proteinExistence type="predicted"/>
<reference evidence="3" key="1">
    <citation type="submission" date="2017-10" db="EMBL/GenBank/DDBJ databases">
        <title>Rapid genome shrinkage in a self-fertile nematode reveals novel sperm competition proteins.</title>
        <authorList>
            <person name="Yin D."/>
            <person name="Schwarz E.M."/>
            <person name="Thomas C.G."/>
            <person name="Felde R.L."/>
            <person name="Korf I.F."/>
            <person name="Cutter A.D."/>
            <person name="Schartner C.M."/>
            <person name="Ralston E.J."/>
            <person name="Meyer B.J."/>
            <person name="Haag E.S."/>
        </authorList>
    </citation>
    <scope>NUCLEOTIDE SEQUENCE [LARGE SCALE GENOMIC DNA]</scope>
    <source>
        <strain evidence="3">JU1422</strain>
    </source>
</reference>
<keyword evidence="3" id="KW-1185">Reference proteome</keyword>
<dbReference type="PROSITE" id="PS50181">
    <property type="entry name" value="FBOX"/>
    <property type="match status" value="1"/>
</dbReference>
<evidence type="ECO:0000313" key="2">
    <source>
        <dbReference type="EMBL" id="PIC17842.1"/>
    </source>
</evidence>
<organism evidence="2 3">
    <name type="scientific">Caenorhabditis nigoni</name>
    <dbReference type="NCBI Taxonomy" id="1611254"/>
    <lineage>
        <taxon>Eukaryota</taxon>
        <taxon>Metazoa</taxon>
        <taxon>Ecdysozoa</taxon>
        <taxon>Nematoda</taxon>
        <taxon>Chromadorea</taxon>
        <taxon>Rhabditida</taxon>
        <taxon>Rhabditina</taxon>
        <taxon>Rhabditomorpha</taxon>
        <taxon>Rhabditoidea</taxon>
        <taxon>Rhabditidae</taxon>
        <taxon>Peloderinae</taxon>
        <taxon>Caenorhabditis</taxon>
    </lineage>
</organism>
<dbReference type="Proteomes" id="UP000230233">
    <property type="component" value="Chromosome X"/>
</dbReference>
<dbReference type="InterPro" id="IPR001810">
    <property type="entry name" value="F-box_dom"/>
</dbReference>
<dbReference type="AlphaFoldDB" id="A0A2G5SSA1"/>
<protein>
    <recommendedName>
        <fullName evidence="1">F-box domain-containing protein</fullName>
    </recommendedName>
</protein>
<dbReference type="PANTHER" id="PTHR21503">
    <property type="entry name" value="F-BOX-CONTAINING HYPOTHETICAL PROTEIN C.ELEGANS"/>
    <property type="match status" value="1"/>
</dbReference>
<sequence length="357" mass="41272">MSSLSENPPRKGIRFLTFPWDLKQEILKQCDRSDLLKLSLASKRCKQIVGSSRFPVIIDITMDQEFKIVVSDSRKPTSSFTWLLGNYVTVKRNPHFLFENLFPTQMDSSFNKSLGQCETAQFRTHCSRRGTACLRAALSHLSKIFPNFQVRDLFVNAKLWDSSIFGAMDMKKIMECVYEAECLKIEAGMIDREMINLMEKVKCIDNFDCYAENTMGYILNRKLECSFWISVDNCQWFDPERFEDLCCESMILTKTRVKTGHVEDLIIKWRNSNEELGEGVKNIKFFEVEIQGGVRNFDFSRVGAQPKGTVQRPNKFTLFGVTYDFSNAFDIIHQDGTLASLSVVEVFDRVLFVVWSR</sequence>
<accession>A0A2G5SSA1</accession>
<evidence type="ECO:0000313" key="3">
    <source>
        <dbReference type="Proteomes" id="UP000230233"/>
    </source>
</evidence>
<gene>
    <name evidence="2" type="primary">Cnig_chr_X.g23941</name>
    <name evidence="2" type="ORF">B9Z55_023941</name>
</gene>
<name>A0A2G5SSA1_9PELO</name>
<evidence type="ECO:0000259" key="1">
    <source>
        <dbReference type="PROSITE" id="PS50181"/>
    </source>
</evidence>
<dbReference type="PANTHER" id="PTHR21503:SF8">
    <property type="entry name" value="F-BOX ASSOCIATED DOMAIN-CONTAINING PROTEIN-RELATED"/>
    <property type="match status" value="1"/>
</dbReference>
<dbReference type="EMBL" id="PDUG01000006">
    <property type="protein sequence ID" value="PIC17842.1"/>
    <property type="molecule type" value="Genomic_DNA"/>
</dbReference>
<dbReference type="Pfam" id="PF00646">
    <property type="entry name" value="F-box"/>
    <property type="match status" value="1"/>
</dbReference>
<feature type="domain" description="F-box" evidence="1">
    <location>
        <begin position="12"/>
        <end position="69"/>
    </location>
</feature>
<dbReference type="OrthoDB" id="5882591at2759"/>